<feature type="region of interest" description="Disordered" evidence="7">
    <location>
        <begin position="598"/>
        <end position="660"/>
    </location>
</feature>
<dbReference type="PANTHER" id="PTHR46309:SF1">
    <property type="entry name" value="PHD FINGER PROTEIN 12"/>
    <property type="match status" value="1"/>
</dbReference>
<keyword evidence="11" id="KW-1185">Reference proteome</keyword>
<feature type="compositionally biased region" description="Basic residues" evidence="7">
    <location>
        <begin position="604"/>
        <end position="619"/>
    </location>
</feature>
<dbReference type="GO" id="GO:0008270">
    <property type="term" value="F:zinc ion binding"/>
    <property type="evidence" value="ECO:0007669"/>
    <property type="project" value="UniProtKB-KW"/>
</dbReference>
<dbReference type="InterPro" id="IPR000182">
    <property type="entry name" value="GNAT_dom"/>
</dbReference>
<evidence type="ECO:0000313" key="11">
    <source>
        <dbReference type="Proteomes" id="UP001140949"/>
    </source>
</evidence>
<evidence type="ECO:0000256" key="5">
    <source>
        <dbReference type="ARBA" id="ARBA00023242"/>
    </source>
</evidence>
<keyword evidence="5" id="KW-0539">Nucleus</keyword>
<feature type="domain" description="N-acetyltransferase" evidence="9">
    <location>
        <begin position="937"/>
        <end position="1091"/>
    </location>
</feature>
<reference evidence="10" key="1">
    <citation type="journal article" date="2023" name="GigaByte">
        <title>Genome assembly of the bearded iris, Iris pallida Lam.</title>
        <authorList>
            <person name="Bruccoleri R.E."/>
            <person name="Oakeley E.J."/>
            <person name="Faust A.M.E."/>
            <person name="Altorfer M."/>
            <person name="Dessus-Babus S."/>
            <person name="Burckhardt D."/>
            <person name="Oertli M."/>
            <person name="Naumann U."/>
            <person name="Petersen F."/>
            <person name="Wong J."/>
        </authorList>
    </citation>
    <scope>NUCLEOTIDE SEQUENCE</scope>
    <source>
        <strain evidence="10">GSM-AAB239-AS_SAM_17_03QT</strain>
    </source>
</reference>
<dbReference type="SMART" id="SM00249">
    <property type="entry name" value="PHD"/>
    <property type="match status" value="2"/>
</dbReference>
<dbReference type="Gene3D" id="3.30.40.10">
    <property type="entry name" value="Zinc/RING finger domain, C3HC4 (zinc finger)"/>
    <property type="match status" value="1"/>
</dbReference>
<feature type="region of interest" description="Disordered" evidence="7">
    <location>
        <begin position="203"/>
        <end position="233"/>
    </location>
</feature>
<dbReference type="PROSITE" id="PS50016">
    <property type="entry name" value="ZF_PHD_2"/>
    <property type="match status" value="1"/>
</dbReference>
<dbReference type="Pfam" id="PF00628">
    <property type="entry name" value="PHD"/>
    <property type="match status" value="1"/>
</dbReference>
<dbReference type="InterPro" id="IPR013083">
    <property type="entry name" value="Znf_RING/FYVE/PHD"/>
</dbReference>
<dbReference type="InterPro" id="IPR042163">
    <property type="entry name" value="PHF12"/>
</dbReference>
<name>A0AAX6EXS5_IRIPA</name>
<dbReference type="Proteomes" id="UP001140949">
    <property type="component" value="Unassembled WGS sequence"/>
</dbReference>
<evidence type="ECO:0000259" key="9">
    <source>
        <dbReference type="PROSITE" id="PS51186"/>
    </source>
</evidence>
<protein>
    <submittedName>
        <fullName evidence="10">Uncharacterized protein</fullName>
    </submittedName>
</protein>
<feature type="region of interest" description="Disordered" evidence="7">
    <location>
        <begin position="381"/>
        <end position="477"/>
    </location>
</feature>
<dbReference type="InterPro" id="IPR032308">
    <property type="entry name" value="TDBD"/>
</dbReference>
<dbReference type="SUPFAM" id="SSF55729">
    <property type="entry name" value="Acyl-CoA N-acyltransferases (Nat)"/>
    <property type="match status" value="1"/>
</dbReference>
<feature type="domain" description="PHD-type" evidence="8">
    <location>
        <begin position="796"/>
        <end position="841"/>
    </location>
</feature>
<dbReference type="InterPro" id="IPR016181">
    <property type="entry name" value="Acyl_CoA_acyltransferase"/>
</dbReference>
<dbReference type="GO" id="GO:0005634">
    <property type="term" value="C:nucleus"/>
    <property type="evidence" value="ECO:0007669"/>
    <property type="project" value="UniProtKB-SubCell"/>
</dbReference>
<feature type="compositionally biased region" description="Polar residues" evidence="7">
    <location>
        <begin position="419"/>
        <end position="440"/>
    </location>
</feature>
<comment type="caution">
    <text evidence="10">The sequence shown here is derived from an EMBL/GenBank/DDBJ whole genome shotgun (WGS) entry which is preliminary data.</text>
</comment>
<organism evidence="10 11">
    <name type="scientific">Iris pallida</name>
    <name type="common">Sweet iris</name>
    <dbReference type="NCBI Taxonomy" id="29817"/>
    <lineage>
        <taxon>Eukaryota</taxon>
        <taxon>Viridiplantae</taxon>
        <taxon>Streptophyta</taxon>
        <taxon>Embryophyta</taxon>
        <taxon>Tracheophyta</taxon>
        <taxon>Spermatophyta</taxon>
        <taxon>Magnoliopsida</taxon>
        <taxon>Liliopsida</taxon>
        <taxon>Asparagales</taxon>
        <taxon>Iridaceae</taxon>
        <taxon>Iridoideae</taxon>
        <taxon>Irideae</taxon>
        <taxon>Iris</taxon>
    </lineage>
</organism>
<feature type="compositionally biased region" description="Basic residues" evidence="7">
    <location>
        <begin position="650"/>
        <end position="660"/>
    </location>
</feature>
<evidence type="ECO:0000256" key="1">
    <source>
        <dbReference type="ARBA" id="ARBA00004123"/>
    </source>
</evidence>
<dbReference type="FunFam" id="3.30.40.10:FF:000465">
    <property type="entry name" value="Increased DNA methylation 1"/>
    <property type="match status" value="1"/>
</dbReference>
<dbReference type="CDD" id="cd04301">
    <property type="entry name" value="NAT_SF"/>
    <property type="match status" value="1"/>
</dbReference>
<reference evidence="10" key="2">
    <citation type="submission" date="2023-04" db="EMBL/GenBank/DDBJ databases">
        <authorList>
            <person name="Bruccoleri R.E."/>
            <person name="Oakeley E.J."/>
            <person name="Faust A.-M."/>
            <person name="Dessus-Babus S."/>
            <person name="Altorfer M."/>
            <person name="Burckhardt D."/>
            <person name="Oertli M."/>
            <person name="Naumann U."/>
            <person name="Petersen F."/>
            <person name="Wong J."/>
        </authorList>
    </citation>
    <scope>NUCLEOTIDE SEQUENCE</scope>
    <source>
        <strain evidence="10">GSM-AAB239-AS_SAM_17_03QT</strain>
        <tissue evidence="10">Leaf</tissue>
    </source>
</reference>
<feature type="compositionally biased region" description="Basic and acidic residues" evidence="7">
    <location>
        <begin position="398"/>
        <end position="413"/>
    </location>
</feature>
<dbReference type="Gene3D" id="3.40.630.30">
    <property type="match status" value="1"/>
</dbReference>
<evidence type="ECO:0000313" key="10">
    <source>
        <dbReference type="EMBL" id="KAJ6808721.1"/>
    </source>
</evidence>
<sequence>MSLEENQESAGELLSRGSSKNGAKVFESKKEKRGKSVAGGFPADLSGTRRILRSHVAKLREQQEAEDRMVVVEDGVGVANGTEEKQASEDACVGTDQNTRSCVINVRCEEEIIVESKYNMGSIEEDGSDNKGVAMGLAVEADRNVEEFVPVERSVAEEKKFGEEIEAGCFDDTRGAIGNSGSIAAQRNDQKIKRENIVLENKRITRSSASKQREEASQGFDRNGNSSRISGKEGIKVEKVSGSKIRKQREKSHNCEKKIKISKKRNTRSNVSGPTEEIDTVKKKKKLGEPGIKRRRQAYDADTGEKEIKTEHVICRQRQTGKLGGKKLKMALPINGEDGPSRKRMKRNLKKGEMIRCDKHLFQVKNNDFCLLKESHSTHNNKVQVKGRGRGSRLLLPSDKEGESEISHNDDSGKGQLNVKESSSLENKMSSGTRIYTKSSSRPKDPKDADASSNKAVVTVKTESETPGTKQSKEEERIERSMARKKLRDEIKSMLLSAGWKIDLRPRSGKKYLDAVYLSPKGHGYWSILKAYYVFRSQFSNEYNEKGNNLSGKSPRKKREASVSSFAPIPEEVLSILKHPISHRRSLKQLKEANLKLGIDSRSKGSKKNTSVKHQKYKHPKDNGGKAKRRDRKDEVLASSTKGAVGSAGKKQHPRKYRKKQKGCTLLVRGFSKHAENCTDTYVPYIWKRTILSWMIDLGIVPENAKVKYLNSQHTEMLLSGQITRDGIYCSCCNKILPVLEFETHAGSKLCHPYQNIFVEEEGISLLQCQVNAWEKQESELRGFCVVDTHGDDPNDDTCGICGDGGELICCDSCPSTFHQSCLGTEMLPPGNWYCMNCTCRYCGVNSSAVAQKNGEVVSPLLSCSQCEEKYHQMCVAEEHATRVSSNVLCTSFCGEDCKQLSEKLHMLVGVKNYLDGGFSTTLIRRFDEDLPNLFGLDLRAECNSKIAIALSVMDECFLPIIDQRSGINLIHNVVYSCGSNFNRLNYRGFYTFILERDDEIISVASVRLHGNRLAEMPFIGTRSMYRRQGMCRRLLNEVESALCSLNIERLIIPAISEMMDTWTNVFGFKHLETSEKQDLQSTNLLIFPATGLLLKPLQKNHSVEPCETSNQVAKHETEGVHHETPEATNSSCVYSAVEPDHCDSDVILQHKFEAEAEKEHTTIPVSANLVNSTSDT</sequence>
<evidence type="ECO:0000256" key="2">
    <source>
        <dbReference type="ARBA" id="ARBA00022723"/>
    </source>
</evidence>
<keyword evidence="2" id="KW-0479">Metal-binding</keyword>
<dbReference type="InterPro" id="IPR056511">
    <property type="entry name" value="IDM1_C"/>
</dbReference>
<dbReference type="Pfam" id="PF23209">
    <property type="entry name" value="IDM1_C"/>
    <property type="match status" value="1"/>
</dbReference>
<evidence type="ECO:0000256" key="4">
    <source>
        <dbReference type="ARBA" id="ARBA00022833"/>
    </source>
</evidence>
<dbReference type="InterPro" id="IPR001965">
    <property type="entry name" value="Znf_PHD"/>
</dbReference>
<proteinExistence type="predicted"/>
<keyword evidence="4" id="KW-0862">Zinc</keyword>
<dbReference type="PANTHER" id="PTHR46309">
    <property type="entry name" value="PHD FINGER PROTEIN 12"/>
    <property type="match status" value="1"/>
</dbReference>
<dbReference type="GO" id="GO:0016747">
    <property type="term" value="F:acyltransferase activity, transferring groups other than amino-acyl groups"/>
    <property type="evidence" value="ECO:0007669"/>
    <property type="project" value="InterPro"/>
</dbReference>
<feature type="region of interest" description="Disordered" evidence="7">
    <location>
        <begin position="544"/>
        <end position="564"/>
    </location>
</feature>
<dbReference type="GO" id="GO:0006357">
    <property type="term" value="P:regulation of transcription by RNA polymerase II"/>
    <property type="evidence" value="ECO:0007669"/>
    <property type="project" value="TreeGrafter"/>
</dbReference>
<comment type="subcellular location">
    <subcellularLocation>
        <location evidence="1">Nucleus</location>
    </subcellularLocation>
</comment>
<dbReference type="PROSITE" id="PS51186">
    <property type="entry name" value="GNAT"/>
    <property type="match status" value="1"/>
</dbReference>
<dbReference type="CDD" id="cd15567">
    <property type="entry name" value="PHD4_NSD"/>
    <property type="match status" value="1"/>
</dbReference>
<dbReference type="InterPro" id="IPR054292">
    <property type="entry name" value="DUF7028"/>
</dbReference>
<dbReference type="GO" id="GO:0003714">
    <property type="term" value="F:transcription corepressor activity"/>
    <property type="evidence" value="ECO:0007669"/>
    <property type="project" value="InterPro"/>
</dbReference>
<dbReference type="InterPro" id="IPR011011">
    <property type="entry name" value="Znf_FYVE_PHD"/>
</dbReference>
<feature type="region of interest" description="Disordered" evidence="7">
    <location>
        <begin position="1"/>
        <end position="41"/>
    </location>
</feature>
<dbReference type="AlphaFoldDB" id="A0AAX6EXS5"/>
<evidence type="ECO:0000256" key="6">
    <source>
        <dbReference type="PROSITE-ProRule" id="PRU00146"/>
    </source>
</evidence>
<dbReference type="InterPro" id="IPR019787">
    <property type="entry name" value="Znf_PHD-finger"/>
</dbReference>
<accession>A0AAX6EXS5</accession>
<keyword evidence="3 6" id="KW-0863">Zinc-finger</keyword>
<evidence type="ECO:0000256" key="3">
    <source>
        <dbReference type="ARBA" id="ARBA00022771"/>
    </source>
</evidence>
<dbReference type="Pfam" id="PF16135">
    <property type="entry name" value="TDBD"/>
    <property type="match status" value="1"/>
</dbReference>
<dbReference type="EMBL" id="JANAVB010033219">
    <property type="protein sequence ID" value="KAJ6808721.1"/>
    <property type="molecule type" value="Genomic_DNA"/>
</dbReference>
<evidence type="ECO:0000259" key="8">
    <source>
        <dbReference type="PROSITE" id="PS50016"/>
    </source>
</evidence>
<dbReference type="SUPFAM" id="SSF57903">
    <property type="entry name" value="FYVE/PHD zinc finger"/>
    <property type="match status" value="1"/>
</dbReference>
<gene>
    <name evidence="10" type="ORF">M6B38_165280</name>
</gene>
<dbReference type="Pfam" id="PF22970">
    <property type="entry name" value="DUF7028"/>
    <property type="match status" value="1"/>
</dbReference>
<evidence type="ECO:0000256" key="7">
    <source>
        <dbReference type="SAM" id="MobiDB-lite"/>
    </source>
</evidence>